<keyword evidence="5" id="KW-0313">Glucose metabolism</keyword>
<feature type="binding site" evidence="5">
    <location>
        <position position="184"/>
    </location>
    <ligand>
        <name>substrate</name>
    </ligand>
</feature>
<evidence type="ECO:0000256" key="2">
    <source>
        <dbReference type="ARBA" id="ARBA00022857"/>
    </source>
</evidence>
<evidence type="ECO:0000256" key="4">
    <source>
        <dbReference type="ARBA" id="ARBA00023277"/>
    </source>
</evidence>
<gene>
    <name evidence="9" type="primary">zwf_2</name>
    <name evidence="5" type="synonym">zwf</name>
    <name evidence="9" type="ORF">GCM10022263_35260</name>
</gene>
<dbReference type="Pfam" id="PF02781">
    <property type="entry name" value="G6PD_C"/>
    <property type="match status" value="1"/>
</dbReference>
<keyword evidence="2 5" id="KW-0521">NADP</keyword>
<dbReference type="PANTHER" id="PTHR23429:SF0">
    <property type="entry name" value="GLUCOSE-6-PHOSPHATE 1-DEHYDROGENASE"/>
    <property type="match status" value="1"/>
</dbReference>
<evidence type="ECO:0000256" key="3">
    <source>
        <dbReference type="ARBA" id="ARBA00023002"/>
    </source>
</evidence>
<accession>A0ABP6W1U7</accession>
<evidence type="ECO:0000256" key="6">
    <source>
        <dbReference type="SAM" id="MobiDB-lite"/>
    </source>
</evidence>
<dbReference type="InterPro" id="IPR019796">
    <property type="entry name" value="G6P_DH_AS"/>
</dbReference>
<dbReference type="HAMAP" id="MF_00966">
    <property type="entry name" value="G6PD"/>
    <property type="match status" value="1"/>
</dbReference>
<evidence type="ECO:0000259" key="7">
    <source>
        <dbReference type="Pfam" id="PF00479"/>
    </source>
</evidence>
<comment type="similarity">
    <text evidence="1 5">Belongs to the glucose-6-phosphate dehydrogenase family.</text>
</comment>
<feature type="binding site" evidence="5">
    <location>
        <position position="188"/>
    </location>
    <ligand>
        <name>substrate</name>
    </ligand>
</feature>
<feature type="binding site" evidence="5">
    <location>
        <position position="241"/>
    </location>
    <ligand>
        <name>substrate</name>
    </ligand>
</feature>
<dbReference type="Proteomes" id="UP001500301">
    <property type="component" value="Unassembled WGS sequence"/>
</dbReference>
<dbReference type="InterPro" id="IPR022674">
    <property type="entry name" value="G6P_DH_NAD-bd"/>
</dbReference>
<organism evidence="9 10">
    <name type="scientific">Nocardioides daeguensis</name>
    <dbReference type="NCBI Taxonomy" id="908359"/>
    <lineage>
        <taxon>Bacteria</taxon>
        <taxon>Bacillati</taxon>
        <taxon>Actinomycetota</taxon>
        <taxon>Actinomycetes</taxon>
        <taxon>Propionibacteriales</taxon>
        <taxon>Nocardioidaceae</taxon>
        <taxon>Nocardioides</taxon>
    </lineage>
</organism>
<name>A0ABP6W1U7_9ACTN</name>
<dbReference type="EC" id="1.1.1.49" evidence="5"/>
<feature type="region of interest" description="Disordered" evidence="6">
    <location>
        <begin position="470"/>
        <end position="500"/>
    </location>
</feature>
<evidence type="ECO:0000313" key="9">
    <source>
        <dbReference type="EMBL" id="GAA3545089.1"/>
    </source>
</evidence>
<dbReference type="NCBIfam" id="TIGR00871">
    <property type="entry name" value="zwf"/>
    <property type="match status" value="1"/>
</dbReference>
<feature type="domain" description="Glucose-6-phosphate dehydrogenase NAD-binding" evidence="7">
    <location>
        <begin position="11"/>
        <end position="193"/>
    </location>
</feature>
<feature type="binding site" evidence="5">
    <location>
        <position position="154"/>
    </location>
    <ligand>
        <name>NADP(+)</name>
        <dbReference type="ChEBI" id="CHEBI:58349"/>
    </ligand>
</feature>
<reference evidence="10" key="1">
    <citation type="journal article" date="2019" name="Int. J. Syst. Evol. Microbiol.">
        <title>The Global Catalogue of Microorganisms (GCM) 10K type strain sequencing project: providing services to taxonomists for standard genome sequencing and annotation.</title>
        <authorList>
            <consortium name="The Broad Institute Genomics Platform"/>
            <consortium name="The Broad Institute Genome Sequencing Center for Infectious Disease"/>
            <person name="Wu L."/>
            <person name="Ma J."/>
        </authorList>
    </citation>
    <scope>NUCLEOTIDE SEQUENCE [LARGE SCALE GENOMIC DNA]</scope>
    <source>
        <strain evidence="10">JCM 17460</strain>
    </source>
</reference>
<evidence type="ECO:0000256" key="1">
    <source>
        <dbReference type="ARBA" id="ARBA00009975"/>
    </source>
</evidence>
<dbReference type="InterPro" id="IPR022675">
    <property type="entry name" value="G6P_DH_C"/>
</dbReference>
<evidence type="ECO:0000259" key="8">
    <source>
        <dbReference type="Pfam" id="PF02781"/>
    </source>
</evidence>
<comment type="catalytic activity">
    <reaction evidence="5">
        <text>D-glucose 6-phosphate + NADP(+) = 6-phospho-D-glucono-1,5-lactone + NADPH + H(+)</text>
        <dbReference type="Rhea" id="RHEA:15841"/>
        <dbReference type="ChEBI" id="CHEBI:15378"/>
        <dbReference type="ChEBI" id="CHEBI:57783"/>
        <dbReference type="ChEBI" id="CHEBI:57955"/>
        <dbReference type="ChEBI" id="CHEBI:58349"/>
        <dbReference type="ChEBI" id="CHEBI:61548"/>
        <dbReference type="EC" id="1.1.1.49"/>
    </reaction>
</comment>
<feature type="active site" description="Proton acceptor" evidence="5">
    <location>
        <position position="246"/>
    </location>
</feature>
<dbReference type="InterPro" id="IPR001282">
    <property type="entry name" value="G6P_DH"/>
</dbReference>
<comment type="pathway">
    <text evidence="5">Carbohydrate degradation; pentose phosphate pathway; D-ribulose 5-phosphate from D-glucose 6-phosphate (oxidative stage): step 1/3.</text>
</comment>
<dbReference type="PIRSF" id="PIRSF000110">
    <property type="entry name" value="G6PD"/>
    <property type="match status" value="1"/>
</dbReference>
<dbReference type="PANTHER" id="PTHR23429">
    <property type="entry name" value="GLUCOSE-6-PHOSPHATE 1-DEHYDROGENASE G6PD"/>
    <property type="match status" value="1"/>
</dbReference>
<keyword evidence="4 5" id="KW-0119">Carbohydrate metabolism</keyword>
<dbReference type="RefSeq" id="WP_218234456.1">
    <property type="nucleotide sequence ID" value="NZ_BAABBB010000019.1"/>
</dbReference>
<dbReference type="Pfam" id="PF00479">
    <property type="entry name" value="G6PD_N"/>
    <property type="match status" value="1"/>
</dbReference>
<feature type="domain" description="Glucose-6-phosphate dehydrogenase C-terminal" evidence="8">
    <location>
        <begin position="195"/>
        <end position="466"/>
    </location>
</feature>
<sequence>MVSDLSPHVLVLFGATGDLAARKLFPGLYRLAAAGRLPDHVEVIGSGRHSPGSDEEFRGHVRDALGEFVGAVDESVAGPLLDRVRFVPSSADDGTALARAVADAEDRILARCGCLLGDVRRLLYLSVPPSAVKGMVAMLDREDLVDRSRLVAEKPFGTDLATARELHQVLCSVFAEDQVFRIDHFLGKEAVQNILALRFANGLFEPAWNRHSIESVQVDVPEKLTAEGRGSFYEGTGCLRDMVTTHLAQLLGFVALEDPHAFRASAIRAAKAATFAAVRPIDPERVVFGQYDGYRDEPDVAADSQVETFVAAEVWIDNDRWRDIPFYLRTGKALADGRRTITVRFRDPRHRWLKPEGGGTPAPNELVIELADQPRIAIDVRAKRPGPDMALVEGVFRLDLVDDVPGADPLEAYERLLLDVMRGDRTLFISSDEVDRIWEIFQPVLDRRPPTQPYAVGSWGPADALDLPLGGWRLGGHPAAPQPRRREPLSGRGGTTPPTG</sequence>
<keyword evidence="10" id="KW-1185">Reference proteome</keyword>
<comment type="function">
    <text evidence="5">Catalyzes the oxidation of glucose 6-phosphate to 6-phosphogluconolactone.</text>
</comment>
<proteinExistence type="inferred from homology"/>
<protein>
    <recommendedName>
        <fullName evidence="5">Glucose-6-phosphate 1-dehydrogenase</fullName>
        <shortName evidence="5">G6PD</shortName>
        <ecNumber evidence="5">1.1.1.49</ecNumber>
    </recommendedName>
</protein>
<feature type="binding site" evidence="5">
    <location>
        <position position="222"/>
    </location>
    <ligand>
        <name>substrate</name>
    </ligand>
</feature>
<dbReference type="EMBL" id="BAABBB010000019">
    <property type="protein sequence ID" value="GAA3545089.1"/>
    <property type="molecule type" value="Genomic_DNA"/>
</dbReference>
<evidence type="ECO:0000256" key="5">
    <source>
        <dbReference type="HAMAP-Rule" id="MF_00966"/>
    </source>
</evidence>
<comment type="caution">
    <text evidence="5">Lacks conserved residue(s) required for the propagation of feature annotation.</text>
</comment>
<feature type="binding site" evidence="5">
    <location>
        <position position="332"/>
    </location>
    <ligand>
        <name>substrate</name>
    </ligand>
</feature>
<keyword evidence="3 5" id="KW-0560">Oxidoreductase</keyword>
<dbReference type="PROSITE" id="PS00069">
    <property type="entry name" value="G6P_DEHYDROGENASE"/>
    <property type="match status" value="1"/>
</dbReference>
<evidence type="ECO:0000313" key="10">
    <source>
        <dbReference type="Proteomes" id="UP001500301"/>
    </source>
</evidence>
<comment type="caution">
    <text evidence="9">The sequence shown here is derived from an EMBL/GenBank/DDBJ whole genome shotgun (WGS) entry which is preliminary data.</text>
</comment>
<feature type="binding site" evidence="5">
    <location>
        <position position="48"/>
    </location>
    <ligand>
        <name>NADP(+)</name>
        <dbReference type="ChEBI" id="CHEBI:58349"/>
    </ligand>
</feature>